<reference evidence="5" key="1">
    <citation type="submission" date="2021-04" db="EMBL/GenBank/DDBJ databases">
        <title>Pseudonocardia sp. nov., isolated from sandy soil of mangrove forest.</title>
        <authorList>
            <person name="Zan Z."/>
            <person name="Huang R."/>
            <person name="Liu W."/>
        </authorList>
    </citation>
    <scope>NUCLEOTIDE SEQUENCE</scope>
    <source>
        <strain evidence="5">S2-4</strain>
    </source>
</reference>
<feature type="domain" description="HTH marR-type" evidence="4">
    <location>
        <begin position="40"/>
        <end position="173"/>
    </location>
</feature>
<keyword evidence="2" id="KW-0238">DNA-binding</keyword>
<dbReference type="InterPro" id="IPR036390">
    <property type="entry name" value="WH_DNA-bd_sf"/>
</dbReference>
<dbReference type="PANTHER" id="PTHR33164">
    <property type="entry name" value="TRANSCRIPTIONAL REGULATOR, MARR FAMILY"/>
    <property type="match status" value="1"/>
</dbReference>
<gene>
    <name evidence="5" type="ORF">KDL28_01975</name>
</gene>
<evidence type="ECO:0000313" key="5">
    <source>
        <dbReference type="EMBL" id="MCO1653814.1"/>
    </source>
</evidence>
<dbReference type="SUPFAM" id="SSF46785">
    <property type="entry name" value="Winged helix' DNA-binding domain"/>
    <property type="match status" value="1"/>
</dbReference>
<dbReference type="PROSITE" id="PS50995">
    <property type="entry name" value="HTH_MARR_2"/>
    <property type="match status" value="1"/>
</dbReference>
<dbReference type="EMBL" id="JAGSOV010000006">
    <property type="protein sequence ID" value="MCO1653814.1"/>
    <property type="molecule type" value="Genomic_DNA"/>
</dbReference>
<proteinExistence type="predicted"/>
<dbReference type="InterPro" id="IPR039422">
    <property type="entry name" value="MarR/SlyA-like"/>
</dbReference>
<dbReference type="SMART" id="SM00347">
    <property type="entry name" value="HTH_MARR"/>
    <property type="match status" value="1"/>
</dbReference>
<keyword evidence="6" id="KW-1185">Reference proteome</keyword>
<dbReference type="RefSeq" id="WP_252435409.1">
    <property type="nucleotide sequence ID" value="NZ_JAGSOV010000006.1"/>
</dbReference>
<evidence type="ECO:0000256" key="3">
    <source>
        <dbReference type="ARBA" id="ARBA00023163"/>
    </source>
</evidence>
<evidence type="ECO:0000259" key="4">
    <source>
        <dbReference type="PROSITE" id="PS50995"/>
    </source>
</evidence>
<dbReference type="InterPro" id="IPR000835">
    <property type="entry name" value="HTH_MarR-typ"/>
</dbReference>
<accession>A0ABT0ZSW7</accession>
<comment type="caution">
    <text evidence="5">The sequence shown here is derived from an EMBL/GenBank/DDBJ whole genome shotgun (WGS) entry which is preliminary data.</text>
</comment>
<keyword evidence="3" id="KW-0804">Transcription</keyword>
<dbReference type="PANTHER" id="PTHR33164:SF89">
    <property type="entry name" value="MARR FAMILY REGULATORY PROTEIN"/>
    <property type="match status" value="1"/>
</dbReference>
<evidence type="ECO:0000256" key="2">
    <source>
        <dbReference type="ARBA" id="ARBA00023125"/>
    </source>
</evidence>
<dbReference type="PROSITE" id="PS01117">
    <property type="entry name" value="HTH_MARR_1"/>
    <property type="match status" value="1"/>
</dbReference>
<dbReference type="Proteomes" id="UP001165283">
    <property type="component" value="Unassembled WGS sequence"/>
</dbReference>
<evidence type="ECO:0000313" key="6">
    <source>
        <dbReference type="Proteomes" id="UP001165283"/>
    </source>
</evidence>
<dbReference type="Pfam" id="PF01047">
    <property type="entry name" value="MarR"/>
    <property type="match status" value="1"/>
</dbReference>
<name>A0ABT0ZSW7_9PSEU</name>
<dbReference type="InterPro" id="IPR023187">
    <property type="entry name" value="Tscrpt_reg_MarR-type_CS"/>
</dbReference>
<sequence length="185" mass="20027">MPPPPPQPDPGTVAPGGFLAFAGTALDRTAERLPGTDRSAMAMVLLLHRVASTVVYDLESTVHRPAGWSWSAFRLLFALWVFGPQEGSRAAGLTGMSRAAVSSLAKTLAAAGLVHRAPDANDRRSVVFSLTGSGAARVEEAFRAHNRRESRWAELLTEDEVRTLNTVLGKLARVAQEQDWVSHRF</sequence>
<keyword evidence="1" id="KW-0805">Transcription regulation</keyword>
<organism evidence="5 6">
    <name type="scientific">Pseudonocardia humida</name>
    <dbReference type="NCBI Taxonomy" id="2800819"/>
    <lineage>
        <taxon>Bacteria</taxon>
        <taxon>Bacillati</taxon>
        <taxon>Actinomycetota</taxon>
        <taxon>Actinomycetes</taxon>
        <taxon>Pseudonocardiales</taxon>
        <taxon>Pseudonocardiaceae</taxon>
        <taxon>Pseudonocardia</taxon>
    </lineage>
</organism>
<evidence type="ECO:0000256" key="1">
    <source>
        <dbReference type="ARBA" id="ARBA00023015"/>
    </source>
</evidence>
<dbReference type="InterPro" id="IPR036388">
    <property type="entry name" value="WH-like_DNA-bd_sf"/>
</dbReference>
<protein>
    <submittedName>
        <fullName evidence="5">MarR family transcriptional regulator</fullName>
    </submittedName>
</protein>
<dbReference type="Gene3D" id="1.10.10.10">
    <property type="entry name" value="Winged helix-like DNA-binding domain superfamily/Winged helix DNA-binding domain"/>
    <property type="match status" value="1"/>
</dbReference>